<sequence length="226" mass="24865">MLTDTYYVINLKKLSNFGHPANFCLAQDYHSWILGQISALQRLAAFLQYKVAHVRVVTMSHMVSKVAFRLMGEKVRNPPSDIFNVLCTPESNSSSPQSNGTAPGSTPRRTHIHNDSFNRLFGSPGATPPRKSSFNKHDVTGRNPVTGNGVTSWDQRRCPTTPRVRTERNPVTGETYTVVSPATTPTKLVQNGFSHQNGHSTEHNGHEGMAAEIKNVSEKPVTNGQA</sequence>
<reference evidence="2" key="1">
    <citation type="submission" date="2019-08" db="EMBL/GenBank/DDBJ databases">
        <title>The genome of the North American firefly Photinus pyralis.</title>
        <authorList>
            <consortium name="Photinus pyralis genome working group"/>
            <person name="Fallon T.R."/>
            <person name="Sander Lower S.E."/>
            <person name="Weng J.-K."/>
        </authorList>
    </citation>
    <scope>NUCLEOTIDE SEQUENCE</scope>
    <source>
        <strain evidence="2">TRF0915ILg1</strain>
        <tissue evidence="2">Whole body</tissue>
    </source>
</reference>
<keyword evidence="3" id="KW-1185">Reference proteome</keyword>
<dbReference type="EMBL" id="VTPC01090142">
    <property type="protein sequence ID" value="KAF2884704.1"/>
    <property type="molecule type" value="Genomic_DNA"/>
</dbReference>
<dbReference type="AlphaFoldDB" id="A0A8K0CEH7"/>
<dbReference type="OrthoDB" id="6367565at2759"/>
<feature type="region of interest" description="Disordered" evidence="1">
    <location>
        <begin position="82"/>
        <end position="167"/>
    </location>
</feature>
<comment type="caution">
    <text evidence="2">The sequence shown here is derived from an EMBL/GenBank/DDBJ whole genome shotgun (WGS) entry which is preliminary data.</text>
</comment>
<accession>A0A8K0CEH7</accession>
<gene>
    <name evidence="2" type="ORF">ILUMI_21470</name>
</gene>
<evidence type="ECO:0000313" key="3">
    <source>
        <dbReference type="Proteomes" id="UP000801492"/>
    </source>
</evidence>
<feature type="compositionally biased region" description="Polar residues" evidence="1">
    <location>
        <begin position="143"/>
        <end position="153"/>
    </location>
</feature>
<feature type="compositionally biased region" description="Polar residues" evidence="1">
    <location>
        <begin position="89"/>
        <end position="104"/>
    </location>
</feature>
<protein>
    <submittedName>
        <fullName evidence="2">Uncharacterized protein</fullName>
    </submittedName>
</protein>
<evidence type="ECO:0000256" key="1">
    <source>
        <dbReference type="SAM" id="MobiDB-lite"/>
    </source>
</evidence>
<dbReference type="Proteomes" id="UP000801492">
    <property type="component" value="Unassembled WGS sequence"/>
</dbReference>
<proteinExistence type="predicted"/>
<name>A0A8K0CEH7_IGNLU</name>
<evidence type="ECO:0000313" key="2">
    <source>
        <dbReference type="EMBL" id="KAF2884704.1"/>
    </source>
</evidence>
<organism evidence="2 3">
    <name type="scientific">Ignelater luminosus</name>
    <name type="common">Cucubano</name>
    <name type="synonym">Pyrophorus luminosus</name>
    <dbReference type="NCBI Taxonomy" id="2038154"/>
    <lineage>
        <taxon>Eukaryota</taxon>
        <taxon>Metazoa</taxon>
        <taxon>Ecdysozoa</taxon>
        <taxon>Arthropoda</taxon>
        <taxon>Hexapoda</taxon>
        <taxon>Insecta</taxon>
        <taxon>Pterygota</taxon>
        <taxon>Neoptera</taxon>
        <taxon>Endopterygota</taxon>
        <taxon>Coleoptera</taxon>
        <taxon>Polyphaga</taxon>
        <taxon>Elateriformia</taxon>
        <taxon>Elateroidea</taxon>
        <taxon>Elateridae</taxon>
        <taxon>Agrypninae</taxon>
        <taxon>Pyrophorini</taxon>
        <taxon>Ignelater</taxon>
    </lineage>
</organism>